<dbReference type="PROSITE" id="PS00435">
    <property type="entry name" value="PEROXIDASE_1"/>
    <property type="match status" value="1"/>
</dbReference>
<keyword evidence="10" id="KW-0408">Iron</keyword>
<dbReference type="PANTHER" id="PTHR17204">
    <property type="entry name" value="PRE-MRNA PROCESSING PROTEIN PRP39-RELATED"/>
    <property type="match status" value="1"/>
</dbReference>
<comment type="subcellular location">
    <subcellularLocation>
        <location evidence="2">Nucleus</location>
    </subcellularLocation>
</comment>
<dbReference type="InterPro" id="IPR059164">
    <property type="entry name" value="HAT_PRP39_C"/>
</dbReference>
<dbReference type="GO" id="GO:0006979">
    <property type="term" value="P:response to oxidative stress"/>
    <property type="evidence" value="ECO:0007669"/>
    <property type="project" value="InterPro"/>
</dbReference>
<evidence type="ECO:0000313" key="16">
    <source>
        <dbReference type="EMBL" id="KAK2069460.1"/>
    </source>
</evidence>
<keyword evidence="6" id="KW-0507">mRNA processing</keyword>
<dbReference type="FunFam" id="1.25.40.10:FF:000451">
    <property type="entry name" value="mRNA splicing protein (Prp39), putative"/>
    <property type="match status" value="1"/>
</dbReference>
<keyword evidence="9 14" id="KW-0560">Oxidoreductase</keyword>
<dbReference type="Proteomes" id="UP001217918">
    <property type="component" value="Unassembled WGS sequence"/>
</dbReference>
<dbReference type="InterPro" id="IPR002207">
    <property type="entry name" value="Peroxidase_I"/>
</dbReference>
<dbReference type="Pfam" id="PF00141">
    <property type="entry name" value="peroxidase"/>
    <property type="match status" value="1"/>
</dbReference>
<dbReference type="GO" id="GO:0005685">
    <property type="term" value="C:U1 snRNP"/>
    <property type="evidence" value="ECO:0007669"/>
    <property type="project" value="TreeGrafter"/>
</dbReference>
<dbReference type="PRINTS" id="PR00459">
    <property type="entry name" value="ASPEROXIDASE"/>
</dbReference>
<dbReference type="InterPro" id="IPR010255">
    <property type="entry name" value="Haem_peroxidase_sf"/>
</dbReference>
<evidence type="ECO:0000256" key="11">
    <source>
        <dbReference type="ARBA" id="ARBA00023187"/>
    </source>
</evidence>
<dbReference type="AlphaFoldDB" id="A0AAD9I2L7"/>
<dbReference type="PROSITE" id="PS00436">
    <property type="entry name" value="PEROXIDASE_2"/>
    <property type="match status" value="1"/>
</dbReference>
<evidence type="ECO:0000256" key="5">
    <source>
        <dbReference type="ARBA" id="ARBA00022617"/>
    </source>
</evidence>
<dbReference type="InterPro" id="IPR019794">
    <property type="entry name" value="Peroxidases_AS"/>
</dbReference>
<evidence type="ECO:0000256" key="1">
    <source>
        <dbReference type="ARBA" id="ARBA00003917"/>
    </source>
</evidence>
<dbReference type="SUPFAM" id="SSF48452">
    <property type="entry name" value="TPR-like"/>
    <property type="match status" value="1"/>
</dbReference>
<sequence length="955" mass="108393">MADFPSYAANEEENAEIKRINAEIEADPDNFETWEKLVRTCEALEGGLNRNSSPAALATLRDAYDRFLLKFPLLFGYWKKYADLEFNISGPESAEIVYERGCASVTHSDMALLWPSTLYSLAIRFGFLPSYSPSLFERAANFVGLDFMAHPFWDKYLEYEERQDAHDRVYAILCRIIHIPMHQYARYFERLRTLAQSRPLEELASAADLARYRTEVDAELATYGVPTTEVDVERGIRAKVDVAMLAIFQVTQTETTKRWTFESELKRPYFHVTELDNAQLTSWRKYLDFEEKEGSYERIVFLYERCLVTCALYDEFWFRYVRWMESTGDHSEETRNIYLRATTLFVPVSRPGIRLQFAYFEESCKRVDVARAIHEAVLGKIPDSVEVISSRANLERRQAGLDTAIEFLKSQLDNPTMDIYVKAAIITEWASMLAKNKGSAEEARAVFTKNAQWYVHSRHFWQKWLQFELEQPTSAETEAQHHERLKRLVTDMLTKSGISVAAKKELGQQYLNYLQQRGGVEAMAEFLAVDRKLFGPASIAFCFKSPDGKEDETVVPALDEATLPKAEGRFYNFWELYAEPNLNATARLDDDPMATTTRIFARALRTTSRPALSAAPRLAYRQGSRRFNSTGPSSSSSSSTWIWAAAAAAAAGAGGYYFVNQSGTSSAAAAAAAFQPKFEDYQKVYDEIAARLEEKDDYDDGSYGPVLVRLAWHASGTYDKETGTGGSDGATMRFSPESDHGANAGLLAARDFLEPIKQKHPWITYSDLWILGGVAAIQEMLGPKIPFRPGRSDKDIAACTPDGRLPDATKASGHLRDIFYRMGFDDREIVALSGAHALGRCHPDRSGFTGPWTFSPTVLTNDYYKLLLQEKWQWKKWDGPKQYEDAKTKTLMMLPTDLALIQDKKMRPWVEKYAADNALFFQDFSAAVLKLFELGVPFLEGSENNRWVFKSSNDS</sequence>
<protein>
    <recommendedName>
        <fullName evidence="14">Peroxidase</fullName>
        <ecNumber evidence="14">1.11.1.-</ecNumber>
    </recommendedName>
</protein>
<comment type="function">
    <text evidence="1">Destroys radicals which are normally produced within the cells and which are toxic to biological systems.</text>
</comment>
<keyword evidence="4 14" id="KW-0575">Peroxidase</keyword>
<dbReference type="InterPro" id="IPR011990">
    <property type="entry name" value="TPR-like_helical_dom_sf"/>
</dbReference>
<evidence type="ECO:0000256" key="14">
    <source>
        <dbReference type="RuleBase" id="RU363051"/>
    </source>
</evidence>
<comment type="similarity">
    <text evidence="3">Belongs to the peroxidase family. Cytochrome c peroxidase subfamily.</text>
</comment>
<dbReference type="PROSITE" id="PS50873">
    <property type="entry name" value="PEROXIDASE_4"/>
    <property type="match status" value="1"/>
</dbReference>
<evidence type="ECO:0000256" key="10">
    <source>
        <dbReference type="ARBA" id="ARBA00023004"/>
    </source>
</evidence>
<dbReference type="GO" id="GO:0046872">
    <property type="term" value="F:metal ion binding"/>
    <property type="evidence" value="ECO:0007669"/>
    <property type="project" value="UniProtKB-UniRule"/>
</dbReference>
<dbReference type="Pfam" id="PF23240">
    <property type="entry name" value="HAT_PRP39_N"/>
    <property type="match status" value="1"/>
</dbReference>
<evidence type="ECO:0000256" key="13">
    <source>
        <dbReference type="ARBA" id="ARBA00038019"/>
    </source>
</evidence>
<accession>A0AAD9I2L7</accession>
<dbReference type="SUPFAM" id="SSF48113">
    <property type="entry name" value="Heme-dependent peroxidases"/>
    <property type="match status" value="1"/>
</dbReference>
<comment type="caution">
    <text evidence="16">The sequence shown here is derived from an EMBL/GenBank/DDBJ whole genome shotgun (WGS) entry which is preliminary data.</text>
</comment>
<dbReference type="GO" id="GO:0000243">
    <property type="term" value="C:commitment complex"/>
    <property type="evidence" value="ECO:0007669"/>
    <property type="project" value="TreeGrafter"/>
</dbReference>
<dbReference type="GO" id="GO:0020037">
    <property type="term" value="F:heme binding"/>
    <property type="evidence" value="ECO:0007669"/>
    <property type="project" value="UniProtKB-UniRule"/>
</dbReference>
<dbReference type="EC" id="1.11.1.-" evidence="14"/>
<keyword evidence="17" id="KW-1185">Reference proteome</keyword>
<evidence type="ECO:0000256" key="2">
    <source>
        <dbReference type="ARBA" id="ARBA00004123"/>
    </source>
</evidence>
<dbReference type="Gene3D" id="1.25.40.10">
    <property type="entry name" value="Tetratricopeptide repeat domain"/>
    <property type="match status" value="2"/>
</dbReference>
<evidence type="ECO:0000256" key="8">
    <source>
        <dbReference type="ARBA" id="ARBA00022737"/>
    </source>
</evidence>
<dbReference type="InterPro" id="IPR019793">
    <property type="entry name" value="Peroxidases_heam-ligand_BS"/>
</dbReference>
<dbReference type="CDD" id="cd00691">
    <property type="entry name" value="ascorbate_peroxidase"/>
    <property type="match status" value="1"/>
</dbReference>
<evidence type="ECO:0000256" key="4">
    <source>
        <dbReference type="ARBA" id="ARBA00022559"/>
    </source>
</evidence>
<dbReference type="Gene3D" id="1.10.420.10">
    <property type="entry name" value="Peroxidase, domain 2"/>
    <property type="match status" value="1"/>
</dbReference>
<dbReference type="GO" id="GO:0071004">
    <property type="term" value="C:U2-type prespliceosome"/>
    <property type="evidence" value="ECO:0007669"/>
    <property type="project" value="TreeGrafter"/>
</dbReference>
<dbReference type="InterPro" id="IPR003107">
    <property type="entry name" value="HAT"/>
</dbReference>
<dbReference type="GO" id="GO:0000395">
    <property type="term" value="P:mRNA 5'-splice site recognition"/>
    <property type="evidence" value="ECO:0007669"/>
    <property type="project" value="TreeGrafter"/>
</dbReference>
<evidence type="ECO:0000256" key="3">
    <source>
        <dbReference type="ARBA" id="ARBA00005997"/>
    </source>
</evidence>
<keyword evidence="8" id="KW-0677">Repeat</keyword>
<reference evidence="16" key="1">
    <citation type="journal article" date="2023" name="Mol. Plant Microbe Interact.">
        <title>Elucidating the Obligate Nature and Biological Capacity of an Invasive Fungal Corn Pathogen.</title>
        <authorList>
            <person name="MacCready J.S."/>
            <person name="Roggenkamp E.M."/>
            <person name="Gdanetz K."/>
            <person name="Chilvers M.I."/>
        </authorList>
    </citation>
    <scope>NUCLEOTIDE SEQUENCE</scope>
    <source>
        <strain evidence="16">PM02</strain>
    </source>
</reference>
<dbReference type="Gene3D" id="1.10.520.10">
    <property type="match status" value="1"/>
</dbReference>
<dbReference type="PANTHER" id="PTHR17204:SF5">
    <property type="entry name" value="PRE-MRNA-PROCESSING FACTOR 39"/>
    <property type="match status" value="1"/>
</dbReference>
<feature type="domain" description="Plant heme peroxidase family profile" evidence="15">
    <location>
        <begin position="763"/>
        <end position="955"/>
    </location>
</feature>
<evidence type="ECO:0000256" key="9">
    <source>
        <dbReference type="ARBA" id="ARBA00023002"/>
    </source>
</evidence>
<keyword evidence="5" id="KW-0349">Heme</keyword>
<evidence type="ECO:0000256" key="12">
    <source>
        <dbReference type="ARBA" id="ARBA00023242"/>
    </source>
</evidence>
<comment type="similarity">
    <text evidence="13">Belongs to the PRP39 family.</text>
</comment>
<dbReference type="GO" id="GO:0030627">
    <property type="term" value="F:pre-mRNA 5'-splice site binding"/>
    <property type="evidence" value="ECO:0007669"/>
    <property type="project" value="TreeGrafter"/>
</dbReference>
<dbReference type="PRINTS" id="PR00458">
    <property type="entry name" value="PEROXIDASE"/>
</dbReference>
<dbReference type="FunFam" id="1.25.40.10:FF:000064">
    <property type="entry name" value="Putative pre-mrna-processing factor 39"/>
    <property type="match status" value="1"/>
</dbReference>
<name>A0AAD9I2L7_9PEZI</name>
<dbReference type="FunFam" id="1.10.520.10:FF:000005">
    <property type="entry name" value="Cytochrome c peroxidase"/>
    <property type="match status" value="1"/>
</dbReference>
<keyword evidence="12" id="KW-0539">Nucleus</keyword>
<evidence type="ECO:0000256" key="7">
    <source>
        <dbReference type="ARBA" id="ARBA00022723"/>
    </source>
</evidence>
<evidence type="ECO:0000256" key="6">
    <source>
        <dbReference type="ARBA" id="ARBA00022664"/>
    </source>
</evidence>
<dbReference type="GO" id="GO:0004601">
    <property type="term" value="F:peroxidase activity"/>
    <property type="evidence" value="ECO:0007669"/>
    <property type="project" value="UniProtKB-KW"/>
</dbReference>
<dbReference type="Pfam" id="PF23241">
    <property type="entry name" value="HAT_PRP39_C"/>
    <property type="match status" value="1"/>
</dbReference>
<dbReference type="FunFam" id="1.10.420.10:FF:000009">
    <property type="entry name" value="Ascorbate peroxidase"/>
    <property type="match status" value="1"/>
</dbReference>
<dbReference type="SMART" id="SM00386">
    <property type="entry name" value="HAT"/>
    <property type="match status" value="6"/>
</dbReference>
<organism evidence="16 17">
    <name type="scientific">Phyllachora maydis</name>
    <dbReference type="NCBI Taxonomy" id="1825666"/>
    <lineage>
        <taxon>Eukaryota</taxon>
        <taxon>Fungi</taxon>
        <taxon>Dikarya</taxon>
        <taxon>Ascomycota</taxon>
        <taxon>Pezizomycotina</taxon>
        <taxon>Sordariomycetes</taxon>
        <taxon>Sordariomycetidae</taxon>
        <taxon>Phyllachorales</taxon>
        <taxon>Phyllachoraceae</taxon>
        <taxon>Phyllachora</taxon>
    </lineage>
</organism>
<evidence type="ECO:0000259" key="15">
    <source>
        <dbReference type="PROSITE" id="PS50873"/>
    </source>
</evidence>
<keyword evidence="11" id="KW-0508">mRNA splicing</keyword>
<gene>
    <name evidence="16" type="ORF">P8C59_004042</name>
</gene>
<dbReference type="EMBL" id="JAQQPM010000003">
    <property type="protein sequence ID" value="KAK2069460.1"/>
    <property type="molecule type" value="Genomic_DNA"/>
</dbReference>
<evidence type="ECO:0000313" key="17">
    <source>
        <dbReference type="Proteomes" id="UP001217918"/>
    </source>
</evidence>
<keyword evidence="7" id="KW-0479">Metal-binding</keyword>
<proteinExistence type="inferred from homology"/>
<dbReference type="InterPro" id="IPR002016">
    <property type="entry name" value="Haem_peroxidase"/>
</dbReference>